<accession>A0ABV7KGB6</accession>
<dbReference type="PANTHER" id="PTHR42879:SF6">
    <property type="entry name" value="NADPH-DEPENDENT REDUCTASE BACG"/>
    <property type="match status" value="1"/>
</dbReference>
<gene>
    <name evidence="2" type="ORF">ACFOHJ_24250</name>
</gene>
<proteinExistence type="inferred from homology"/>
<evidence type="ECO:0000313" key="2">
    <source>
        <dbReference type="EMBL" id="MFC3209340.1"/>
    </source>
</evidence>
<dbReference type="CDD" id="cd05344">
    <property type="entry name" value="BKR_like_SDR_like"/>
    <property type="match status" value="1"/>
</dbReference>
<name>A0ABV7KGB6_9HYPH</name>
<dbReference type="SUPFAM" id="SSF51735">
    <property type="entry name" value="NAD(P)-binding Rossmann-fold domains"/>
    <property type="match status" value="1"/>
</dbReference>
<evidence type="ECO:0000313" key="3">
    <source>
        <dbReference type="Proteomes" id="UP001595583"/>
    </source>
</evidence>
<comment type="similarity">
    <text evidence="1">Belongs to the short-chain dehydrogenases/reductases (SDR) family.</text>
</comment>
<keyword evidence="3" id="KW-1185">Reference proteome</keyword>
<protein>
    <submittedName>
        <fullName evidence="2">SDR family oxidoreductase</fullName>
    </submittedName>
</protein>
<dbReference type="Pfam" id="PF13561">
    <property type="entry name" value="adh_short_C2"/>
    <property type="match status" value="1"/>
</dbReference>
<reference evidence="3" key="1">
    <citation type="journal article" date="2019" name="Int. J. Syst. Evol. Microbiol.">
        <title>The Global Catalogue of Microorganisms (GCM) 10K type strain sequencing project: providing services to taxonomists for standard genome sequencing and annotation.</title>
        <authorList>
            <consortium name="The Broad Institute Genomics Platform"/>
            <consortium name="The Broad Institute Genome Sequencing Center for Infectious Disease"/>
            <person name="Wu L."/>
            <person name="Ma J."/>
        </authorList>
    </citation>
    <scope>NUCLEOTIDE SEQUENCE [LARGE SCALE GENOMIC DNA]</scope>
    <source>
        <strain evidence="3">KCTC 52165</strain>
    </source>
</reference>
<dbReference type="PRINTS" id="PR00081">
    <property type="entry name" value="GDHRDH"/>
</dbReference>
<dbReference type="Gene3D" id="3.40.50.720">
    <property type="entry name" value="NAD(P)-binding Rossmann-like Domain"/>
    <property type="match status" value="1"/>
</dbReference>
<dbReference type="PANTHER" id="PTHR42879">
    <property type="entry name" value="3-OXOACYL-(ACYL-CARRIER-PROTEIN) REDUCTASE"/>
    <property type="match status" value="1"/>
</dbReference>
<dbReference type="EMBL" id="JBHRTK010000034">
    <property type="protein sequence ID" value="MFC3209340.1"/>
    <property type="molecule type" value="Genomic_DNA"/>
</dbReference>
<sequence length="244" mass="25524">MDFGLRGKSALVMGASKGLGFAVAKELAAEGAKIAICARDEDRLRKAAESLGATALVGDLRQPKEGRRLVEQAADALGGVDILVVNTGGPPTMPFESISSDDWRNAFDGLFMSATDAIGAAIPGMRERGWGRILLVTSIAAKEPINNFTISNALRAGLHGLTKTLSREFAASGITVNALMPGYTMTERLAEAKLDLQKVAGMIPMGRIGQPEEFAALATFLASNRAGYITGQAVACDGGALWSI</sequence>
<comment type="caution">
    <text evidence="2">The sequence shown here is derived from an EMBL/GenBank/DDBJ whole genome shotgun (WGS) entry which is preliminary data.</text>
</comment>
<dbReference type="InterPro" id="IPR036291">
    <property type="entry name" value="NAD(P)-bd_dom_sf"/>
</dbReference>
<dbReference type="RefSeq" id="WP_378225624.1">
    <property type="nucleotide sequence ID" value="NZ_JBHRTK010000034.1"/>
</dbReference>
<organism evidence="2 3">
    <name type="scientific">Aquamicrobium soli</name>
    <dbReference type="NCBI Taxonomy" id="1811518"/>
    <lineage>
        <taxon>Bacteria</taxon>
        <taxon>Pseudomonadati</taxon>
        <taxon>Pseudomonadota</taxon>
        <taxon>Alphaproteobacteria</taxon>
        <taxon>Hyphomicrobiales</taxon>
        <taxon>Phyllobacteriaceae</taxon>
        <taxon>Aquamicrobium</taxon>
    </lineage>
</organism>
<dbReference type="InterPro" id="IPR002347">
    <property type="entry name" value="SDR_fam"/>
</dbReference>
<dbReference type="Proteomes" id="UP001595583">
    <property type="component" value="Unassembled WGS sequence"/>
</dbReference>
<evidence type="ECO:0000256" key="1">
    <source>
        <dbReference type="ARBA" id="ARBA00006484"/>
    </source>
</evidence>
<dbReference type="InterPro" id="IPR050259">
    <property type="entry name" value="SDR"/>
</dbReference>